<dbReference type="InterPro" id="IPR036397">
    <property type="entry name" value="RNaseH_sf"/>
</dbReference>
<keyword evidence="3" id="KW-1185">Reference proteome</keyword>
<dbReference type="PROSITE" id="PS50172">
    <property type="entry name" value="BRCT"/>
    <property type="match status" value="1"/>
</dbReference>
<dbReference type="InterPro" id="IPR013520">
    <property type="entry name" value="Ribonucl_H"/>
</dbReference>
<dbReference type="STRING" id="1121325.SAMN04515677_101100"/>
<protein>
    <submittedName>
        <fullName evidence="2">DNA polymerase-3 subunit epsilon</fullName>
    </submittedName>
</protein>
<organism evidence="2 3">
    <name type="scientific">Romboutsia lituseburensis DSM 797</name>
    <dbReference type="NCBI Taxonomy" id="1121325"/>
    <lineage>
        <taxon>Bacteria</taxon>
        <taxon>Bacillati</taxon>
        <taxon>Bacillota</taxon>
        <taxon>Clostridia</taxon>
        <taxon>Peptostreptococcales</taxon>
        <taxon>Peptostreptococcaceae</taxon>
        <taxon>Romboutsia</taxon>
    </lineage>
</organism>
<dbReference type="GO" id="GO:0004527">
    <property type="term" value="F:exonuclease activity"/>
    <property type="evidence" value="ECO:0007669"/>
    <property type="project" value="UniProtKB-ARBA"/>
</dbReference>
<dbReference type="GO" id="GO:0003676">
    <property type="term" value="F:nucleic acid binding"/>
    <property type="evidence" value="ECO:0007669"/>
    <property type="project" value="InterPro"/>
</dbReference>
<accession>A0A1G9I582</accession>
<dbReference type="SUPFAM" id="SSF53098">
    <property type="entry name" value="Ribonuclease H-like"/>
    <property type="match status" value="1"/>
</dbReference>
<proteinExistence type="predicted"/>
<dbReference type="Pfam" id="PF00929">
    <property type="entry name" value="RNase_T"/>
    <property type="match status" value="1"/>
</dbReference>
<reference evidence="2 3" key="1">
    <citation type="submission" date="2016-10" db="EMBL/GenBank/DDBJ databases">
        <authorList>
            <person name="de Groot N.N."/>
        </authorList>
    </citation>
    <scope>NUCLEOTIDE SEQUENCE [LARGE SCALE GENOMIC DNA]</scope>
    <source>
        <strain evidence="2 3">DSM 797</strain>
    </source>
</reference>
<dbReference type="SUPFAM" id="SSF52113">
    <property type="entry name" value="BRCT domain"/>
    <property type="match status" value="1"/>
</dbReference>
<sequence length="302" mass="35077">MSNKVLAISFKTANYNRSSICSIGLALYEDDKIKLNEEILVNPEEEFDEYSIKMHNINEEKIKNAKTFNKAWQSISYMIDKNTLVISPNASLDISVLIHACDKYNMIYPNFDYLCTWKLSNIVRQNEEDDLDEEIVYNTSSEEAYKCLNTYLNILKKSKYDTIEDLLKEFNIEKGVLFNKSYKPFGIKKQKHRREIDVEEIKLRTYDFENSHPFYKKTIVFTGTLRSMRRSEAMKKVNNVGGIGGYSVTKNTDYLVLGTQSIRKLNGKVKSSKHISAERLISQGKNLKIITEDDFLELVFNI</sequence>
<dbReference type="RefSeq" id="WP_092721800.1">
    <property type="nucleotide sequence ID" value="NZ_FNGW01000001.1"/>
</dbReference>
<dbReference type="EMBL" id="FNGW01000001">
    <property type="protein sequence ID" value="SDL20024.1"/>
    <property type="molecule type" value="Genomic_DNA"/>
</dbReference>
<name>A0A1G9I582_9FIRM</name>
<dbReference type="AlphaFoldDB" id="A0A1G9I582"/>
<evidence type="ECO:0000313" key="3">
    <source>
        <dbReference type="Proteomes" id="UP000199068"/>
    </source>
</evidence>
<gene>
    <name evidence="2" type="ORF">SAMN04515677_101100</name>
</gene>
<dbReference type="InterPro" id="IPR001357">
    <property type="entry name" value="BRCT_dom"/>
</dbReference>
<dbReference type="Proteomes" id="UP000199068">
    <property type="component" value="Unassembled WGS sequence"/>
</dbReference>
<feature type="domain" description="BRCT" evidence="1">
    <location>
        <begin position="209"/>
        <end position="302"/>
    </location>
</feature>
<dbReference type="CDD" id="cd17748">
    <property type="entry name" value="BRCT_DNA_ligase_like"/>
    <property type="match status" value="1"/>
</dbReference>
<dbReference type="Pfam" id="PF00533">
    <property type="entry name" value="BRCT"/>
    <property type="match status" value="1"/>
</dbReference>
<dbReference type="SMART" id="SM00292">
    <property type="entry name" value="BRCT"/>
    <property type="match status" value="1"/>
</dbReference>
<dbReference type="Gene3D" id="3.30.420.10">
    <property type="entry name" value="Ribonuclease H-like superfamily/Ribonuclease H"/>
    <property type="match status" value="1"/>
</dbReference>
<dbReference type="Gene3D" id="3.40.50.10190">
    <property type="entry name" value="BRCT domain"/>
    <property type="match status" value="1"/>
</dbReference>
<dbReference type="InterPro" id="IPR012337">
    <property type="entry name" value="RNaseH-like_sf"/>
</dbReference>
<evidence type="ECO:0000259" key="1">
    <source>
        <dbReference type="PROSITE" id="PS50172"/>
    </source>
</evidence>
<dbReference type="InterPro" id="IPR036420">
    <property type="entry name" value="BRCT_dom_sf"/>
</dbReference>
<evidence type="ECO:0000313" key="2">
    <source>
        <dbReference type="EMBL" id="SDL20024.1"/>
    </source>
</evidence>